<feature type="domain" description="SWIM-type" evidence="2">
    <location>
        <begin position="116"/>
        <end position="151"/>
    </location>
</feature>
<reference evidence="4" key="1">
    <citation type="submission" date="2015-10" db="EMBL/GenBank/DDBJ databases">
        <authorList>
            <person name="Regsiter A."/>
            <person name="william w."/>
        </authorList>
    </citation>
    <scope>NUCLEOTIDE SEQUENCE [LARGE SCALE GENOMIC DNA]</scope>
</reference>
<dbReference type="Pfam" id="PF04434">
    <property type="entry name" value="SWIM"/>
    <property type="match status" value="1"/>
</dbReference>
<dbReference type="InterPro" id="IPR007527">
    <property type="entry name" value="Znf_SWIM"/>
</dbReference>
<evidence type="ECO:0000313" key="4">
    <source>
        <dbReference type="Proteomes" id="UP000184315"/>
    </source>
</evidence>
<dbReference type="OrthoDB" id="188274at2"/>
<name>A0A1J1LNP5_9CYAN</name>
<keyword evidence="4" id="KW-1185">Reference proteome</keyword>
<dbReference type="EMBL" id="CZDF01000160">
    <property type="protein sequence ID" value="CUR33862.1"/>
    <property type="molecule type" value="Genomic_DNA"/>
</dbReference>
<keyword evidence="1" id="KW-0862">Zinc</keyword>
<dbReference type="STRING" id="671072.PL9214540003"/>
<sequence length="279" mass="31662">MAQFSRTWWGKQFIEALEAFSDPARLGRGRSYARNGKILKSKIDQNRITATVKGSINPYFGVYKEPRYNTTIEIKPISSSDWSKAIKHLSSKASFVSKLLMNEVPDNIEEVFSGLGLHLLPQSEKDFKTSCSCPDWSNPCKHIAGVYYLVASQLDDDPFLLFELRGLSKDVLKAELSQSPLGQILSQELTTQEVSVQPSTSFYTTVETEGVPEKMSAREFWLGTHRLPQIVEEPSSVSLPAILIKKQGDFPAFWKKDHSFIQVMEEFYERVKTKNKNLI</sequence>
<evidence type="ECO:0000256" key="1">
    <source>
        <dbReference type="PROSITE-ProRule" id="PRU00325"/>
    </source>
</evidence>
<dbReference type="PANTHER" id="PTHR38133:SF1">
    <property type="entry name" value="SLR1429 PROTEIN"/>
    <property type="match status" value="1"/>
</dbReference>
<organism evidence="3 4">
    <name type="scientific">Planktothrix tepida PCC 9214</name>
    <dbReference type="NCBI Taxonomy" id="671072"/>
    <lineage>
        <taxon>Bacteria</taxon>
        <taxon>Bacillati</taxon>
        <taxon>Cyanobacteriota</taxon>
        <taxon>Cyanophyceae</taxon>
        <taxon>Oscillatoriophycideae</taxon>
        <taxon>Oscillatoriales</taxon>
        <taxon>Microcoleaceae</taxon>
        <taxon>Planktothrix</taxon>
    </lineage>
</organism>
<keyword evidence="1" id="KW-0479">Metal-binding</keyword>
<dbReference type="PROSITE" id="PS50966">
    <property type="entry name" value="ZF_SWIM"/>
    <property type="match status" value="1"/>
</dbReference>
<proteinExistence type="predicted"/>
<gene>
    <name evidence="3" type="ORF">PL9214540003</name>
</gene>
<keyword evidence="1" id="KW-0863">Zinc-finger</keyword>
<dbReference type="AlphaFoldDB" id="A0A1J1LNP5"/>
<dbReference type="GO" id="GO:0008270">
    <property type="term" value="F:zinc ion binding"/>
    <property type="evidence" value="ECO:0007669"/>
    <property type="project" value="UniProtKB-KW"/>
</dbReference>
<dbReference type="PANTHER" id="PTHR38133">
    <property type="entry name" value="SLR1429 PROTEIN"/>
    <property type="match status" value="1"/>
</dbReference>
<evidence type="ECO:0000259" key="2">
    <source>
        <dbReference type="PROSITE" id="PS50966"/>
    </source>
</evidence>
<dbReference type="RefSeq" id="WP_072720474.1">
    <property type="nucleotide sequence ID" value="NZ_LN889804.1"/>
</dbReference>
<accession>A0A1J1LNP5</accession>
<protein>
    <submittedName>
        <fullName evidence="3">SWIM zinc finger domain protein</fullName>
    </submittedName>
</protein>
<dbReference type="Proteomes" id="UP000184315">
    <property type="component" value="Unassembled WGS sequence"/>
</dbReference>
<evidence type="ECO:0000313" key="3">
    <source>
        <dbReference type="EMBL" id="CUR33862.1"/>
    </source>
</evidence>